<sequence>MGPGPNVTAQIAELHCVSALGLGCYVAAADVQEDIVYEDMETLCGTLCTLATDSNNWARHQIYAAFKDVLGSGMHHHLQNNELLRDIFGLGPVLVLDDTSLKACKISCFEKHLYNAATFKGLTKAHSCVRDKWADIL</sequence>
<keyword evidence="4" id="KW-1185">Reference proteome</keyword>
<dbReference type="Pfam" id="PF04836">
    <property type="entry name" value="IFRD_C"/>
    <property type="match status" value="1"/>
</dbReference>
<evidence type="ECO:0000313" key="2">
    <source>
        <dbReference type="EMBL" id="KAF7463647.1"/>
    </source>
</evidence>
<name>A0A5E4AT84_MARMO</name>
<accession>A0A5E4AT84</accession>
<dbReference type="Proteomes" id="UP000335636">
    <property type="component" value="Unassembled WGS sequence"/>
</dbReference>
<dbReference type="PANTHER" id="PTHR12354">
    <property type="entry name" value="INTERFERON-RELATED DEVELOPMENTAL REGULATOR"/>
    <property type="match status" value="1"/>
</dbReference>
<feature type="domain" description="Interferon-related developmental regulator C-terminal" evidence="1">
    <location>
        <begin position="81"/>
        <end position="132"/>
    </location>
</feature>
<dbReference type="InterPro" id="IPR006921">
    <property type="entry name" value="Interferon-rel_develop_reg_C"/>
</dbReference>
<gene>
    <name evidence="2" type="ORF">GHT09_008971</name>
    <name evidence="3" type="ORF">MONAX_5E040793</name>
</gene>
<evidence type="ECO:0000313" key="4">
    <source>
        <dbReference type="Proteomes" id="UP000335636"/>
    </source>
</evidence>
<reference evidence="2" key="2">
    <citation type="submission" date="2020-08" db="EMBL/GenBank/DDBJ databases">
        <authorList>
            <person name="Shumante A."/>
            <person name="Zimin A.V."/>
            <person name="Puiu D."/>
            <person name="Salzberg S.L."/>
        </authorList>
    </citation>
    <scope>NUCLEOTIDE SEQUENCE</scope>
    <source>
        <strain evidence="2">WC2-LM</strain>
        <tissue evidence="2">Liver</tissue>
    </source>
</reference>
<dbReference type="EMBL" id="CABDUW010000133">
    <property type="protein sequence ID" value="VTJ59941.1"/>
    <property type="molecule type" value="Genomic_DNA"/>
</dbReference>
<reference evidence="3 4" key="1">
    <citation type="submission" date="2019-04" db="EMBL/GenBank/DDBJ databases">
        <authorList>
            <person name="Alioto T."/>
            <person name="Alioto T."/>
        </authorList>
    </citation>
    <scope>NUCLEOTIDE SEQUENCE [LARGE SCALE GENOMIC DNA]</scope>
</reference>
<dbReference type="PANTHER" id="PTHR12354:SF8">
    <property type="entry name" value="INTERFERON-RELATED DEVELOPMENTAL REGULATOR 2"/>
    <property type="match status" value="1"/>
</dbReference>
<evidence type="ECO:0000259" key="1">
    <source>
        <dbReference type="Pfam" id="PF04836"/>
    </source>
</evidence>
<evidence type="ECO:0000313" key="3">
    <source>
        <dbReference type="EMBL" id="VTJ59941.1"/>
    </source>
</evidence>
<organism evidence="3 4">
    <name type="scientific">Marmota monax</name>
    <name type="common">Woodchuck</name>
    <dbReference type="NCBI Taxonomy" id="9995"/>
    <lineage>
        <taxon>Eukaryota</taxon>
        <taxon>Metazoa</taxon>
        <taxon>Chordata</taxon>
        <taxon>Craniata</taxon>
        <taxon>Vertebrata</taxon>
        <taxon>Euteleostomi</taxon>
        <taxon>Mammalia</taxon>
        <taxon>Eutheria</taxon>
        <taxon>Euarchontoglires</taxon>
        <taxon>Glires</taxon>
        <taxon>Rodentia</taxon>
        <taxon>Sciuromorpha</taxon>
        <taxon>Sciuridae</taxon>
        <taxon>Xerinae</taxon>
        <taxon>Marmotini</taxon>
        <taxon>Marmota</taxon>
    </lineage>
</organism>
<protein>
    <recommendedName>
        <fullName evidence="1">Interferon-related developmental regulator C-terminal domain-containing protein</fullName>
    </recommendedName>
</protein>
<dbReference type="Proteomes" id="UP000662637">
    <property type="component" value="Unassembled WGS sequence"/>
</dbReference>
<proteinExistence type="predicted"/>
<dbReference type="InterPro" id="IPR039777">
    <property type="entry name" value="IFRD"/>
</dbReference>
<dbReference type="AlphaFoldDB" id="A0A5E4AT84"/>
<dbReference type="EMBL" id="WJEC01008138">
    <property type="protein sequence ID" value="KAF7463647.1"/>
    <property type="molecule type" value="Genomic_DNA"/>
</dbReference>